<evidence type="ECO:0000313" key="5">
    <source>
        <dbReference type="EMBL" id="QOV18616.1"/>
    </source>
</evidence>
<evidence type="ECO:0000256" key="2">
    <source>
        <dbReference type="ARBA" id="ARBA00022801"/>
    </source>
</evidence>
<comment type="similarity">
    <text evidence="1">Belongs to the glycosyl hydrolase 63 family.</text>
</comment>
<dbReference type="KEGG" id="bliq:INP51_11455"/>
<gene>
    <name evidence="5" type="ORF">INP51_11455</name>
</gene>
<dbReference type="AlphaFoldDB" id="A0A7M2RE88"/>
<keyword evidence="6" id="KW-1185">Reference proteome</keyword>
<sequence>MDEYKNYESLIEKYVGKNIDTILKEQYSFIRYPFIDPGSVYKGNVWDWDSYWSVYALFDYMNRKDDPCLSKRVIEHAKGNVLNFLDHQLEDGYIPMMIEVRSEKEQEPYLNQKHKEGVLMNMHKPFLCQQIVLISEYIEDYEWIQFAQNQLELYFDCYNKNYFKDRSGLYVWCDDIMIGMDNDPASFGRPKFSTANIFLNSFMVMELDSMVKILTHMGNKQDSVKYLEQKNALIRSILEECWDPRDQFFYSVDVDIKTRKYDWFHQGLGAFWKTIPIRIRTWSGFLPMYAGFASAEQAEAMRKSYLDKSLFHSPYGVTTLAKNEKMFDLSATNNPSNWLGPIWVVANYIVFRAMMNYGYRREAEEICRNTLMLLGADLDESGTLHEYYDPFSGHPIMNGGFLNWNILSLNMCRELKETEKTENVKDYRSQM</sequence>
<dbReference type="SUPFAM" id="SSF48208">
    <property type="entry name" value="Six-hairpin glycosidases"/>
    <property type="match status" value="1"/>
</dbReference>
<dbReference type="InterPro" id="IPR008928">
    <property type="entry name" value="6-hairpin_glycosidase_sf"/>
</dbReference>
<reference evidence="5 6" key="1">
    <citation type="submission" date="2020-10" db="EMBL/GenBank/DDBJ databases">
        <title>Blautia liquoris sp.nov., isolated from the mud in a fermentation cellar used for the production of Chinese strong-flavoured liquor.</title>
        <authorList>
            <person name="Lu L."/>
        </authorList>
    </citation>
    <scope>NUCLEOTIDE SEQUENCE [LARGE SCALE GENOMIC DNA]</scope>
    <source>
        <strain evidence="5 6">LZLJ-3</strain>
    </source>
</reference>
<dbReference type="PANTHER" id="PTHR10412:SF11">
    <property type="entry name" value="MANNOSYL-OLIGOSACCHARIDE GLUCOSIDASE"/>
    <property type="match status" value="1"/>
</dbReference>
<dbReference type="PANTHER" id="PTHR10412">
    <property type="entry name" value="MANNOSYL-OLIGOSACCHARIDE GLUCOSIDASE"/>
    <property type="match status" value="1"/>
</dbReference>
<protein>
    <submittedName>
        <fullName evidence="5">Trehalase / alfa-L-rhamnosidase / mannosyl oligosaccharide glucosidase</fullName>
    </submittedName>
</protein>
<dbReference type="GO" id="GO:0004573">
    <property type="term" value="F:Glc3Man9GlcNAc2 oligosaccharide glucosidase activity"/>
    <property type="evidence" value="ECO:0007669"/>
    <property type="project" value="InterPro"/>
</dbReference>
<dbReference type="GO" id="GO:0006487">
    <property type="term" value="P:protein N-linked glycosylation"/>
    <property type="evidence" value="ECO:0007669"/>
    <property type="project" value="TreeGrafter"/>
</dbReference>
<organism evidence="5 6">
    <name type="scientific">Blautia liquoris</name>
    <dbReference type="NCBI Taxonomy" id="2779518"/>
    <lineage>
        <taxon>Bacteria</taxon>
        <taxon>Bacillati</taxon>
        <taxon>Bacillota</taxon>
        <taxon>Clostridia</taxon>
        <taxon>Lachnospirales</taxon>
        <taxon>Lachnospiraceae</taxon>
        <taxon>Blautia</taxon>
    </lineage>
</organism>
<dbReference type="InterPro" id="IPR012341">
    <property type="entry name" value="6hp_glycosidase-like_sf"/>
</dbReference>
<evidence type="ECO:0000259" key="4">
    <source>
        <dbReference type="Pfam" id="PF22422"/>
    </source>
</evidence>
<dbReference type="RefSeq" id="WP_193734978.1">
    <property type="nucleotide sequence ID" value="NZ_CP063304.1"/>
</dbReference>
<dbReference type="Proteomes" id="UP000593601">
    <property type="component" value="Chromosome"/>
</dbReference>
<dbReference type="InterPro" id="IPR054491">
    <property type="entry name" value="MGH1-like_GH"/>
</dbReference>
<dbReference type="EMBL" id="CP063304">
    <property type="protein sequence ID" value="QOV18616.1"/>
    <property type="molecule type" value="Genomic_DNA"/>
</dbReference>
<proteinExistence type="inferred from homology"/>
<keyword evidence="2" id="KW-0378">Hydrolase</keyword>
<keyword evidence="3" id="KW-0326">Glycosidase</keyword>
<dbReference type="GO" id="GO:0009311">
    <property type="term" value="P:oligosaccharide metabolic process"/>
    <property type="evidence" value="ECO:0007669"/>
    <property type="project" value="InterPro"/>
</dbReference>
<evidence type="ECO:0000256" key="1">
    <source>
        <dbReference type="ARBA" id="ARBA00010833"/>
    </source>
</evidence>
<dbReference type="InterPro" id="IPR004888">
    <property type="entry name" value="Glycoside_hydrolase_63"/>
</dbReference>
<evidence type="ECO:0000313" key="6">
    <source>
        <dbReference type="Proteomes" id="UP000593601"/>
    </source>
</evidence>
<feature type="domain" description="Mannosylglycerate hydrolase MGH1-like glycoside hydrolase" evidence="4">
    <location>
        <begin position="84"/>
        <end position="396"/>
    </location>
</feature>
<name>A0A7M2RE88_9FIRM</name>
<evidence type="ECO:0000256" key="3">
    <source>
        <dbReference type="ARBA" id="ARBA00023295"/>
    </source>
</evidence>
<accession>A0A7M2RE88</accession>
<dbReference type="Pfam" id="PF22422">
    <property type="entry name" value="MGH1-like_GH"/>
    <property type="match status" value="1"/>
</dbReference>
<dbReference type="Gene3D" id="1.50.10.10">
    <property type="match status" value="1"/>
</dbReference>